<gene>
    <name evidence="2" type="ORF">BpHYR1_003511</name>
</gene>
<comment type="caution">
    <text evidence="2">The sequence shown here is derived from an EMBL/GenBank/DDBJ whole genome shotgun (WGS) entry which is preliminary data.</text>
</comment>
<feature type="region of interest" description="Disordered" evidence="1">
    <location>
        <begin position="41"/>
        <end position="105"/>
    </location>
</feature>
<feature type="compositionally biased region" description="Polar residues" evidence="1">
    <location>
        <begin position="44"/>
        <end position="74"/>
    </location>
</feature>
<evidence type="ECO:0000313" key="3">
    <source>
        <dbReference type="Proteomes" id="UP000276133"/>
    </source>
</evidence>
<proteinExistence type="predicted"/>
<feature type="non-terminal residue" evidence="2">
    <location>
        <position position="105"/>
    </location>
</feature>
<accession>A0A3M7Q4U3</accession>
<sequence>MSTTDPKGTAPHGPVNPWNQLPNMINPAMLAYMSILNQYLPPNALSSNTQKPHTSSSIPQSINESDSNGISPQSIPRRKRTRIYSQSKTTAYTSCQSNQELLNQG</sequence>
<organism evidence="2 3">
    <name type="scientific">Brachionus plicatilis</name>
    <name type="common">Marine rotifer</name>
    <name type="synonym">Brachionus muelleri</name>
    <dbReference type="NCBI Taxonomy" id="10195"/>
    <lineage>
        <taxon>Eukaryota</taxon>
        <taxon>Metazoa</taxon>
        <taxon>Spiralia</taxon>
        <taxon>Gnathifera</taxon>
        <taxon>Rotifera</taxon>
        <taxon>Eurotatoria</taxon>
        <taxon>Monogononta</taxon>
        <taxon>Pseudotrocha</taxon>
        <taxon>Ploima</taxon>
        <taxon>Brachionidae</taxon>
        <taxon>Brachionus</taxon>
    </lineage>
</organism>
<protein>
    <submittedName>
        <fullName evidence="2">Uncharacterized protein</fullName>
    </submittedName>
</protein>
<reference evidence="2 3" key="1">
    <citation type="journal article" date="2018" name="Sci. Rep.">
        <title>Genomic signatures of local adaptation to the degree of environmental predictability in rotifers.</title>
        <authorList>
            <person name="Franch-Gras L."/>
            <person name="Hahn C."/>
            <person name="Garcia-Roger E.M."/>
            <person name="Carmona M.J."/>
            <person name="Serra M."/>
            <person name="Gomez A."/>
        </authorList>
    </citation>
    <scope>NUCLEOTIDE SEQUENCE [LARGE SCALE GENOMIC DNA]</scope>
    <source>
        <strain evidence="2">HYR1</strain>
    </source>
</reference>
<keyword evidence="3" id="KW-1185">Reference proteome</keyword>
<evidence type="ECO:0000256" key="1">
    <source>
        <dbReference type="SAM" id="MobiDB-lite"/>
    </source>
</evidence>
<dbReference type="AlphaFoldDB" id="A0A3M7Q4U3"/>
<dbReference type="Proteomes" id="UP000276133">
    <property type="component" value="Unassembled WGS sequence"/>
</dbReference>
<dbReference type="EMBL" id="REGN01007401">
    <property type="protein sequence ID" value="RNA06410.1"/>
    <property type="molecule type" value="Genomic_DNA"/>
</dbReference>
<feature type="compositionally biased region" description="Polar residues" evidence="1">
    <location>
        <begin position="83"/>
        <end position="105"/>
    </location>
</feature>
<feature type="region of interest" description="Disordered" evidence="1">
    <location>
        <begin position="1"/>
        <end position="22"/>
    </location>
</feature>
<name>A0A3M7Q4U3_BRAPC</name>
<evidence type="ECO:0000313" key="2">
    <source>
        <dbReference type="EMBL" id="RNA06410.1"/>
    </source>
</evidence>